<dbReference type="PANTHER" id="PTHR38743">
    <property type="entry name" value="SIMILAR TO GLYOXYLASE I FAMILY PROTEIN"/>
    <property type="match status" value="1"/>
</dbReference>
<name>A0A4Y8LCV1_9BACT</name>
<accession>A0A4Y8LCV1</accession>
<reference evidence="2 3" key="1">
    <citation type="submission" date="2019-03" db="EMBL/GenBank/DDBJ databases">
        <title>San Antonio Military Medical Center submission to MRSN (WRAIR), pending publication.</title>
        <authorList>
            <person name="Blyth D.M."/>
            <person name="Mccarthy S.L."/>
            <person name="Schall S.E."/>
            <person name="Stam J.A."/>
            <person name="Ong A.C."/>
            <person name="Mcgann P.T."/>
        </authorList>
    </citation>
    <scope>NUCLEOTIDE SEQUENCE [LARGE SCALE GENOMIC DNA]</scope>
    <source>
        <strain evidence="2 3">MRSN571793</strain>
    </source>
</reference>
<protein>
    <submittedName>
        <fullName evidence="2">DUF2185 domain-containing protein</fullName>
    </submittedName>
</protein>
<dbReference type="RefSeq" id="WP_134435316.1">
    <property type="nucleotide sequence ID" value="NZ_SOML01000001.1"/>
</dbReference>
<comment type="caution">
    <text evidence="2">The sequence shown here is derived from an EMBL/GenBank/DDBJ whole genome shotgun (WGS) entry which is preliminary data.</text>
</comment>
<dbReference type="AlphaFoldDB" id="A0A4Y8LCV1"/>
<dbReference type="EMBL" id="SOML01000001">
    <property type="protein sequence ID" value="TFD98860.1"/>
    <property type="molecule type" value="Genomic_DNA"/>
</dbReference>
<evidence type="ECO:0000313" key="2">
    <source>
        <dbReference type="EMBL" id="TFD98860.1"/>
    </source>
</evidence>
<organism evidence="2 3">
    <name type="scientific">Dysgonomonas capnocytophagoides</name>
    <dbReference type="NCBI Taxonomy" id="45254"/>
    <lineage>
        <taxon>Bacteria</taxon>
        <taxon>Pseudomonadati</taxon>
        <taxon>Bacteroidota</taxon>
        <taxon>Bacteroidia</taxon>
        <taxon>Bacteroidales</taxon>
        <taxon>Dysgonomonadaceae</taxon>
        <taxon>Dysgonomonas</taxon>
    </lineage>
</organism>
<proteinExistence type="predicted"/>
<dbReference type="Proteomes" id="UP000297861">
    <property type="component" value="Unassembled WGS sequence"/>
</dbReference>
<gene>
    <name evidence="2" type="ORF">E2605_01890</name>
</gene>
<dbReference type="InterPro" id="IPR018689">
    <property type="entry name" value="Imm33_dom"/>
</dbReference>
<evidence type="ECO:0000259" key="1">
    <source>
        <dbReference type="Pfam" id="PF09951"/>
    </source>
</evidence>
<dbReference type="PANTHER" id="PTHR38743:SF2">
    <property type="entry name" value="DUF2185 DOMAIN-CONTAINING PROTEIN"/>
    <property type="match status" value="1"/>
</dbReference>
<dbReference type="OrthoDB" id="4827574at2"/>
<dbReference type="Pfam" id="PF09951">
    <property type="entry name" value="Imm33"/>
    <property type="match status" value="1"/>
</dbReference>
<dbReference type="STRING" id="1121485.GCA_000426485_00050"/>
<sequence>MQEDENWDDPSIKEYTDMQKYAFVTKRAIEKDFVGYCYRENTEFKIDSGWRFIYGDEDETYLDNPDNTITKDLSEVAEWKPQLKEILGSRRGSEFEWDDDKQIYNHITEE</sequence>
<feature type="domain" description="Immunity protein Imm33" evidence="1">
    <location>
        <begin position="23"/>
        <end position="104"/>
    </location>
</feature>
<keyword evidence="3" id="KW-1185">Reference proteome</keyword>
<evidence type="ECO:0000313" key="3">
    <source>
        <dbReference type="Proteomes" id="UP000297861"/>
    </source>
</evidence>